<dbReference type="PROSITE" id="PS50089">
    <property type="entry name" value="ZF_RING_2"/>
    <property type="match status" value="1"/>
</dbReference>
<dbReference type="InterPro" id="IPR013083">
    <property type="entry name" value="Znf_RING/FYVE/PHD"/>
</dbReference>
<comment type="subcellular location">
    <subcellularLocation>
        <location evidence="2">Membrane</location>
        <topology evidence="2">Single-pass membrane protein</topology>
    </subcellularLocation>
</comment>
<evidence type="ECO:0000256" key="6">
    <source>
        <dbReference type="ARBA" id="ARBA00022692"/>
    </source>
</evidence>
<feature type="transmembrane region" description="Helical" evidence="16">
    <location>
        <begin position="55"/>
        <end position="76"/>
    </location>
</feature>
<name>A0A067L2H2_JATCU</name>
<feature type="domain" description="RING-type" evidence="18">
    <location>
        <begin position="138"/>
        <end position="180"/>
    </location>
</feature>
<evidence type="ECO:0000256" key="14">
    <source>
        <dbReference type="PROSITE-ProRule" id="PRU00175"/>
    </source>
</evidence>
<dbReference type="GO" id="GO:0016020">
    <property type="term" value="C:membrane"/>
    <property type="evidence" value="ECO:0007669"/>
    <property type="project" value="UniProtKB-SubCell"/>
</dbReference>
<keyword evidence="11 16" id="KW-1133">Transmembrane helix</keyword>
<dbReference type="InterPro" id="IPR001841">
    <property type="entry name" value="Znf_RING"/>
</dbReference>
<keyword evidence="12 16" id="KW-0472">Membrane</keyword>
<comment type="pathway">
    <text evidence="3">Protein modification; protein ubiquitination.</text>
</comment>
<keyword evidence="20" id="KW-1185">Reference proteome</keyword>
<evidence type="ECO:0000256" key="16">
    <source>
        <dbReference type="SAM" id="Phobius"/>
    </source>
</evidence>
<accession>A0A067L2H2</accession>
<evidence type="ECO:0000313" key="20">
    <source>
        <dbReference type="Proteomes" id="UP000027138"/>
    </source>
</evidence>
<keyword evidence="5" id="KW-0808">Transferase</keyword>
<evidence type="ECO:0000256" key="2">
    <source>
        <dbReference type="ARBA" id="ARBA00004167"/>
    </source>
</evidence>
<evidence type="ECO:0000256" key="17">
    <source>
        <dbReference type="SAM" id="SignalP"/>
    </source>
</evidence>
<proteinExistence type="inferred from homology"/>
<dbReference type="GO" id="GO:0008270">
    <property type="term" value="F:zinc ion binding"/>
    <property type="evidence" value="ECO:0007669"/>
    <property type="project" value="UniProtKB-KW"/>
</dbReference>
<sequence length="424" mass="47231">MTTLNFNLSCSLQLFLHHGLLLLFMLSFSAAQQGSPPPPNVNDPFAQQPKFNPSLAILMVIIVSAFFLMGFCSIYVRRCAESRYRGTTFNPSASPIGGAGRWSRRGQQGLDAEVIGTFPTFLYSTVKGHKIGKDSLECAVCLNEFEDDQTLRLIPKCSHVFHPDCIDAWLGSHTTCPVCRANLVPKPGDLSFDSTYIFEPNSNSVEPQPDQQSNDGTQNEVLIHVSDDNNRNTELQQPQSPNVILLNTANQNRPPRSRSTGWRFGKLFPRSHSTGHSLVQPGENLDRFTLRLPEEVRSQLMNTHLNRTKSCVTFTRAMSSRTGYRRSGSSRNYLNYERFDREGRPERWGFTMTPPFIARTGSVRSSNRVGGNDEVNAAPPKNLLKSVKSPFDRLFMGGDNSSSSNDVGERSSDRLTTAVSDSQV</sequence>
<evidence type="ECO:0000256" key="4">
    <source>
        <dbReference type="ARBA" id="ARBA00012483"/>
    </source>
</evidence>
<organism evidence="19 20">
    <name type="scientific">Jatropha curcas</name>
    <name type="common">Barbados nut</name>
    <dbReference type="NCBI Taxonomy" id="180498"/>
    <lineage>
        <taxon>Eukaryota</taxon>
        <taxon>Viridiplantae</taxon>
        <taxon>Streptophyta</taxon>
        <taxon>Embryophyta</taxon>
        <taxon>Tracheophyta</taxon>
        <taxon>Spermatophyta</taxon>
        <taxon>Magnoliopsida</taxon>
        <taxon>eudicotyledons</taxon>
        <taxon>Gunneridae</taxon>
        <taxon>Pentapetalae</taxon>
        <taxon>rosids</taxon>
        <taxon>fabids</taxon>
        <taxon>Malpighiales</taxon>
        <taxon>Euphorbiaceae</taxon>
        <taxon>Crotonoideae</taxon>
        <taxon>Jatropheae</taxon>
        <taxon>Jatropha</taxon>
    </lineage>
</organism>
<dbReference type="SUPFAM" id="SSF57850">
    <property type="entry name" value="RING/U-box"/>
    <property type="match status" value="1"/>
</dbReference>
<evidence type="ECO:0000256" key="13">
    <source>
        <dbReference type="ARBA" id="ARBA00024209"/>
    </source>
</evidence>
<comment type="catalytic activity">
    <reaction evidence="1">
        <text>S-ubiquitinyl-[E2 ubiquitin-conjugating enzyme]-L-cysteine + [acceptor protein]-L-lysine = [E2 ubiquitin-conjugating enzyme]-L-cysteine + N(6)-ubiquitinyl-[acceptor protein]-L-lysine.</text>
        <dbReference type="EC" id="2.3.2.27"/>
    </reaction>
</comment>
<dbReference type="Proteomes" id="UP000027138">
    <property type="component" value="Unassembled WGS sequence"/>
</dbReference>
<evidence type="ECO:0000256" key="12">
    <source>
        <dbReference type="ARBA" id="ARBA00023136"/>
    </source>
</evidence>
<dbReference type="KEGG" id="jcu:105630663"/>
<evidence type="ECO:0000256" key="5">
    <source>
        <dbReference type="ARBA" id="ARBA00022679"/>
    </source>
</evidence>
<comment type="similarity">
    <text evidence="13">Belongs to the RING-type zinc finger family. ATL subfamily.</text>
</comment>
<dbReference type="EMBL" id="KK914318">
    <property type="protein sequence ID" value="KDP41433.1"/>
    <property type="molecule type" value="Genomic_DNA"/>
</dbReference>
<keyword evidence="7" id="KW-0479">Metal-binding</keyword>
<feature type="compositionally biased region" description="Low complexity" evidence="15">
    <location>
        <begin position="397"/>
        <end position="406"/>
    </location>
</feature>
<evidence type="ECO:0000256" key="11">
    <source>
        <dbReference type="ARBA" id="ARBA00022989"/>
    </source>
</evidence>
<dbReference type="AlphaFoldDB" id="A0A067L2H2"/>
<dbReference type="GO" id="GO:0061630">
    <property type="term" value="F:ubiquitin protein ligase activity"/>
    <property type="evidence" value="ECO:0007669"/>
    <property type="project" value="UniProtKB-EC"/>
</dbReference>
<feature type="region of interest" description="Disordered" evidence="15">
    <location>
        <begin position="197"/>
        <end position="216"/>
    </location>
</feature>
<evidence type="ECO:0000259" key="18">
    <source>
        <dbReference type="PROSITE" id="PS50089"/>
    </source>
</evidence>
<dbReference type="Gene3D" id="3.30.40.10">
    <property type="entry name" value="Zinc/RING finger domain, C3HC4 (zinc finger)"/>
    <property type="match status" value="1"/>
</dbReference>
<evidence type="ECO:0000256" key="7">
    <source>
        <dbReference type="ARBA" id="ARBA00022723"/>
    </source>
</evidence>
<evidence type="ECO:0000256" key="1">
    <source>
        <dbReference type="ARBA" id="ARBA00000900"/>
    </source>
</evidence>
<feature type="compositionally biased region" description="Polar residues" evidence="15">
    <location>
        <begin position="200"/>
        <end position="216"/>
    </location>
</feature>
<dbReference type="PANTHER" id="PTHR14155">
    <property type="entry name" value="RING FINGER DOMAIN-CONTAINING"/>
    <property type="match status" value="1"/>
</dbReference>
<evidence type="ECO:0000256" key="10">
    <source>
        <dbReference type="ARBA" id="ARBA00022833"/>
    </source>
</evidence>
<protein>
    <recommendedName>
        <fullName evidence="4">RING-type E3 ubiquitin transferase</fullName>
        <ecNumber evidence="4">2.3.2.27</ecNumber>
    </recommendedName>
</protein>
<keyword evidence="6 16" id="KW-0812">Transmembrane</keyword>
<keyword evidence="17" id="KW-0732">Signal</keyword>
<dbReference type="EC" id="2.3.2.27" evidence="4"/>
<feature type="compositionally biased region" description="Polar residues" evidence="15">
    <location>
        <begin position="414"/>
        <end position="424"/>
    </location>
</feature>
<keyword evidence="9" id="KW-0833">Ubl conjugation pathway</keyword>
<dbReference type="PANTHER" id="PTHR14155:SF583">
    <property type="entry name" value="RING-TYPE DOMAIN-CONTAINING PROTEIN"/>
    <property type="match status" value="1"/>
</dbReference>
<keyword evidence="8 14" id="KW-0863">Zinc-finger</keyword>
<gene>
    <name evidence="19" type="ORF">JCGZ_15840</name>
</gene>
<dbReference type="OrthoDB" id="8062037at2759"/>
<keyword evidence="10" id="KW-0862">Zinc</keyword>
<evidence type="ECO:0000256" key="15">
    <source>
        <dbReference type="SAM" id="MobiDB-lite"/>
    </source>
</evidence>
<reference evidence="19 20" key="1">
    <citation type="journal article" date="2014" name="PLoS ONE">
        <title>Global Analysis of Gene Expression Profiles in Physic Nut (Jatropha curcas L.) Seedlings Exposed to Salt Stress.</title>
        <authorList>
            <person name="Zhang L."/>
            <person name="Zhang C."/>
            <person name="Wu P."/>
            <person name="Chen Y."/>
            <person name="Li M."/>
            <person name="Jiang H."/>
            <person name="Wu G."/>
        </authorList>
    </citation>
    <scope>NUCLEOTIDE SEQUENCE [LARGE SCALE GENOMIC DNA]</scope>
    <source>
        <strain evidence="20">cv. GZQX0401</strain>
        <tissue evidence="19">Young leaves</tissue>
    </source>
</reference>
<evidence type="ECO:0000313" key="19">
    <source>
        <dbReference type="EMBL" id="KDP41433.1"/>
    </source>
</evidence>
<feature type="signal peptide" evidence="17">
    <location>
        <begin position="1"/>
        <end position="31"/>
    </location>
</feature>
<dbReference type="Pfam" id="PF13639">
    <property type="entry name" value="zf-RING_2"/>
    <property type="match status" value="1"/>
</dbReference>
<feature type="chain" id="PRO_5001640095" description="RING-type E3 ubiquitin transferase" evidence="17">
    <location>
        <begin position="32"/>
        <end position="424"/>
    </location>
</feature>
<dbReference type="SMART" id="SM00184">
    <property type="entry name" value="RING"/>
    <property type="match status" value="1"/>
</dbReference>
<evidence type="ECO:0000256" key="8">
    <source>
        <dbReference type="ARBA" id="ARBA00022771"/>
    </source>
</evidence>
<evidence type="ECO:0000256" key="9">
    <source>
        <dbReference type="ARBA" id="ARBA00022786"/>
    </source>
</evidence>
<dbReference type="CDD" id="cd16461">
    <property type="entry name" value="RING-H2_EL5-like"/>
    <property type="match status" value="1"/>
</dbReference>
<dbReference type="InterPro" id="IPR053238">
    <property type="entry name" value="RING-H2_zinc_finger"/>
</dbReference>
<dbReference type="FunFam" id="3.30.40.10:FF:000187">
    <property type="entry name" value="E3 ubiquitin-protein ligase ATL6"/>
    <property type="match status" value="1"/>
</dbReference>
<evidence type="ECO:0000256" key="3">
    <source>
        <dbReference type="ARBA" id="ARBA00004906"/>
    </source>
</evidence>
<feature type="region of interest" description="Disordered" evidence="15">
    <location>
        <begin position="361"/>
        <end position="424"/>
    </location>
</feature>